<evidence type="ECO:0000256" key="1">
    <source>
        <dbReference type="SAM" id="MobiDB-lite"/>
    </source>
</evidence>
<evidence type="ECO:0000313" key="3">
    <source>
        <dbReference type="Proteomes" id="UP001381693"/>
    </source>
</evidence>
<evidence type="ECO:0000313" key="2">
    <source>
        <dbReference type="EMBL" id="KAK7073804.1"/>
    </source>
</evidence>
<comment type="caution">
    <text evidence="2">The sequence shown here is derived from an EMBL/GenBank/DDBJ whole genome shotgun (WGS) entry which is preliminary data.</text>
</comment>
<protein>
    <submittedName>
        <fullName evidence="2">Uncharacterized protein</fullName>
    </submittedName>
</protein>
<keyword evidence="3" id="KW-1185">Reference proteome</keyword>
<proteinExistence type="predicted"/>
<feature type="region of interest" description="Disordered" evidence="1">
    <location>
        <begin position="24"/>
        <end position="45"/>
    </location>
</feature>
<accession>A0AAN8X882</accession>
<dbReference type="AlphaFoldDB" id="A0AAN8X882"/>
<dbReference type="Proteomes" id="UP001381693">
    <property type="component" value="Unassembled WGS sequence"/>
</dbReference>
<reference evidence="2 3" key="1">
    <citation type="submission" date="2023-11" db="EMBL/GenBank/DDBJ databases">
        <title>Halocaridina rubra genome assembly.</title>
        <authorList>
            <person name="Smith C."/>
        </authorList>
    </citation>
    <scope>NUCLEOTIDE SEQUENCE [LARGE SCALE GENOMIC DNA]</scope>
    <source>
        <strain evidence="2">EP-1</strain>
        <tissue evidence="2">Whole</tissue>
    </source>
</reference>
<gene>
    <name evidence="2" type="ORF">SK128_021000</name>
</gene>
<organism evidence="2 3">
    <name type="scientific">Halocaridina rubra</name>
    <name type="common">Hawaiian red shrimp</name>
    <dbReference type="NCBI Taxonomy" id="373956"/>
    <lineage>
        <taxon>Eukaryota</taxon>
        <taxon>Metazoa</taxon>
        <taxon>Ecdysozoa</taxon>
        <taxon>Arthropoda</taxon>
        <taxon>Crustacea</taxon>
        <taxon>Multicrustacea</taxon>
        <taxon>Malacostraca</taxon>
        <taxon>Eumalacostraca</taxon>
        <taxon>Eucarida</taxon>
        <taxon>Decapoda</taxon>
        <taxon>Pleocyemata</taxon>
        <taxon>Caridea</taxon>
        <taxon>Atyoidea</taxon>
        <taxon>Atyidae</taxon>
        <taxon>Halocaridina</taxon>
    </lineage>
</organism>
<sequence length="96" mass="10741">MEREPYVLQHFRDRFGSVIIPTATDMAHENEETTSTTVPPYERGIGSAAMFTPPARFSNNIRPTFGNTTNTNVTVIRGKTVYLHCHVLNLGTKTDT</sequence>
<dbReference type="EMBL" id="JAXCGZ010012070">
    <property type="protein sequence ID" value="KAK7073804.1"/>
    <property type="molecule type" value="Genomic_DNA"/>
</dbReference>
<name>A0AAN8X882_HALRR</name>